<dbReference type="Proteomes" id="UP000796761">
    <property type="component" value="Unassembled WGS sequence"/>
</dbReference>
<gene>
    <name evidence="1" type="ORF">HGM15179_012290</name>
</gene>
<comment type="caution">
    <text evidence="1">The sequence shown here is derived from an EMBL/GenBank/DDBJ whole genome shotgun (WGS) entry which is preliminary data.</text>
</comment>
<name>A0A8K1GB54_9PASS</name>
<evidence type="ECO:0008006" key="3">
    <source>
        <dbReference type="Google" id="ProtNLM"/>
    </source>
</evidence>
<dbReference type="AlphaFoldDB" id="A0A8K1GB54"/>
<keyword evidence="2" id="KW-1185">Reference proteome</keyword>
<evidence type="ECO:0000313" key="2">
    <source>
        <dbReference type="Proteomes" id="UP000796761"/>
    </source>
</evidence>
<evidence type="ECO:0000313" key="1">
    <source>
        <dbReference type="EMBL" id="TRZ14816.1"/>
    </source>
</evidence>
<dbReference type="OrthoDB" id="6764170at2759"/>
<protein>
    <recommendedName>
        <fullName evidence="3">Rna-directed dna polymerase from mobile element jockey-like</fullName>
    </recommendedName>
</protein>
<dbReference type="PANTHER" id="PTHR33332">
    <property type="entry name" value="REVERSE TRANSCRIPTASE DOMAIN-CONTAINING PROTEIN"/>
    <property type="match status" value="1"/>
</dbReference>
<accession>A0A8K1GB54</accession>
<reference evidence="1" key="1">
    <citation type="submission" date="2019-04" db="EMBL/GenBank/DDBJ databases">
        <title>Genome assembly of Zosterops borbonicus 15179.</title>
        <authorList>
            <person name="Leroy T."/>
            <person name="Anselmetti Y."/>
            <person name="Tilak M.-K."/>
            <person name="Nabholz B."/>
        </authorList>
    </citation>
    <scope>NUCLEOTIDE SEQUENCE</scope>
    <source>
        <strain evidence="1">HGM_15179</strain>
        <tissue evidence="1">Muscle</tissue>
    </source>
</reference>
<proteinExistence type="predicted"/>
<organism evidence="1 2">
    <name type="scientific">Zosterops borbonicus</name>
    <dbReference type="NCBI Taxonomy" id="364589"/>
    <lineage>
        <taxon>Eukaryota</taxon>
        <taxon>Metazoa</taxon>
        <taxon>Chordata</taxon>
        <taxon>Craniata</taxon>
        <taxon>Vertebrata</taxon>
        <taxon>Euteleostomi</taxon>
        <taxon>Archelosauria</taxon>
        <taxon>Archosauria</taxon>
        <taxon>Dinosauria</taxon>
        <taxon>Saurischia</taxon>
        <taxon>Theropoda</taxon>
        <taxon>Coelurosauria</taxon>
        <taxon>Aves</taxon>
        <taxon>Neognathae</taxon>
        <taxon>Neoaves</taxon>
        <taxon>Telluraves</taxon>
        <taxon>Australaves</taxon>
        <taxon>Passeriformes</taxon>
        <taxon>Sylvioidea</taxon>
        <taxon>Zosteropidae</taxon>
        <taxon>Zosterops</taxon>
    </lineage>
</organism>
<dbReference type="EMBL" id="SWJQ01000406">
    <property type="protein sequence ID" value="TRZ14816.1"/>
    <property type="molecule type" value="Genomic_DNA"/>
</dbReference>
<sequence length="117" mass="13183">MKFNKGKCRVLHLGRNDPKYQHRLGTDLLESSSAEKDLGVLVGDKLAMSQQCPCGQEGQWDLGVHWEECGQKAEGGDPAPLLSPGEAHLECCVQLWAPQCKRERELLERVQVESQRW</sequence>